<dbReference type="NCBIfam" id="TIGR00006">
    <property type="entry name" value="16S rRNA (cytosine(1402)-N(4))-methyltransferase RsmH"/>
    <property type="match status" value="1"/>
</dbReference>
<name>A0A1S8L040_9CLOT</name>
<sequence length="312" mass="35764">MEFNHVPVLLEETIENLDIKEDGIYVDCTLGGAGHSSEILKRLSDKGRLIGIDQDKDALKAASERLKDYKNFTFVHDNFSNIKSILEELRIDKIDGILADLGVSSYQLDEAERGFSYMNDAPLDMRMNRDNEFSAYDVVNVYDEEKLYSVIRNYGEEKFAKRIARFIVEKRSEGPINTTFELVEIIKAAIPAKFRRQGPHPAKRTFQAIRIEVNHELQILNKTIEDAVDKLEDGGRICIITFHSLEDRIIKNKYRELQDPCICPKDIPMCVCGKKPKIKIITRKPIEASSAELEYNPRSRSAKLRVAKKINL</sequence>
<evidence type="ECO:0000313" key="9">
    <source>
        <dbReference type="Proteomes" id="UP000190951"/>
    </source>
</evidence>
<dbReference type="InterPro" id="IPR029063">
    <property type="entry name" value="SAM-dependent_MTases_sf"/>
</dbReference>
<dbReference type="HAMAP" id="MF_01007">
    <property type="entry name" value="16SrRNA_methyltr_H"/>
    <property type="match status" value="1"/>
</dbReference>
<accession>A0A1S8L040</accession>
<dbReference type="InterPro" id="IPR023397">
    <property type="entry name" value="SAM-dep_MeTrfase_MraW_recog"/>
</dbReference>
<organism evidence="8 9">
    <name type="scientific">Clostridium felsineum</name>
    <dbReference type="NCBI Taxonomy" id="36839"/>
    <lineage>
        <taxon>Bacteria</taxon>
        <taxon>Bacillati</taxon>
        <taxon>Bacillota</taxon>
        <taxon>Clostridia</taxon>
        <taxon>Eubacteriales</taxon>
        <taxon>Clostridiaceae</taxon>
        <taxon>Clostridium</taxon>
    </lineage>
</organism>
<keyword evidence="6 7" id="KW-0949">S-adenosyl-L-methionine</keyword>
<reference evidence="8 9" key="1">
    <citation type="submission" date="2022-04" db="EMBL/GenBank/DDBJ databases">
        <title>Genome sequence of C. roseum typestrain.</title>
        <authorList>
            <person name="Poehlein A."/>
            <person name="Schoch T."/>
            <person name="Duerre P."/>
            <person name="Daniel R."/>
        </authorList>
    </citation>
    <scope>NUCLEOTIDE SEQUENCE [LARGE SCALE GENOMIC DNA]</scope>
    <source>
        <strain evidence="8 9">DSM 7320</strain>
    </source>
</reference>
<evidence type="ECO:0000256" key="2">
    <source>
        <dbReference type="ARBA" id="ARBA00022490"/>
    </source>
</evidence>
<dbReference type="FunFam" id="1.10.150.170:FF:000001">
    <property type="entry name" value="Ribosomal RNA small subunit methyltransferase H"/>
    <property type="match status" value="1"/>
</dbReference>
<dbReference type="EMBL" id="CP096983">
    <property type="protein sequence ID" value="URZ11396.1"/>
    <property type="molecule type" value="Genomic_DNA"/>
</dbReference>
<dbReference type="STRING" id="84029.CROST_36810"/>
<evidence type="ECO:0000256" key="6">
    <source>
        <dbReference type="ARBA" id="ARBA00022691"/>
    </source>
</evidence>
<keyword evidence="3 7" id="KW-0698">rRNA processing</keyword>
<evidence type="ECO:0000256" key="5">
    <source>
        <dbReference type="ARBA" id="ARBA00022679"/>
    </source>
</evidence>
<comment type="similarity">
    <text evidence="1 7">Belongs to the methyltransferase superfamily. RsmH family.</text>
</comment>
<feature type="binding site" evidence="7">
    <location>
        <position position="53"/>
    </location>
    <ligand>
        <name>S-adenosyl-L-methionine</name>
        <dbReference type="ChEBI" id="CHEBI:59789"/>
    </ligand>
</feature>
<evidence type="ECO:0000256" key="1">
    <source>
        <dbReference type="ARBA" id="ARBA00010396"/>
    </source>
</evidence>
<dbReference type="Proteomes" id="UP000190951">
    <property type="component" value="Chromosome"/>
</dbReference>
<dbReference type="Gene3D" id="3.40.50.150">
    <property type="entry name" value="Vaccinia Virus protein VP39"/>
    <property type="match status" value="1"/>
</dbReference>
<keyword evidence="4 7" id="KW-0489">Methyltransferase</keyword>
<dbReference type="GO" id="GO:0071424">
    <property type="term" value="F:rRNA (cytosine-N4-)-methyltransferase activity"/>
    <property type="evidence" value="ECO:0007669"/>
    <property type="project" value="UniProtKB-UniRule"/>
</dbReference>
<dbReference type="KEGG" id="crw:CROST_021130"/>
<dbReference type="GO" id="GO:0070475">
    <property type="term" value="P:rRNA base methylation"/>
    <property type="evidence" value="ECO:0007669"/>
    <property type="project" value="UniProtKB-UniRule"/>
</dbReference>
<comment type="catalytic activity">
    <reaction evidence="7">
        <text>cytidine(1402) in 16S rRNA + S-adenosyl-L-methionine = N(4)-methylcytidine(1402) in 16S rRNA + S-adenosyl-L-homocysteine + H(+)</text>
        <dbReference type="Rhea" id="RHEA:42928"/>
        <dbReference type="Rhea" id="RHEA-COMP:10286"/>
        <dbReference type="Rhea" id="RHEA-COMP:10287"/>
        <dbReference type="ChEBI" id="CHEBI:15378"/>
        <dbReference type="ChEBI" id="CHEBI:57856"/>
        <dbReference type="ChEBI" id="CHEBI:59789"/>
        <dbReference type="ChEBI" id="CHEBI:74506"/>
        <dbReference type="ChEBI" id="CHEBI:82748"/>
        <dbReference type="EC" id="2.1.1.199"/>
    </reaction>
</comment>
<dbReference type="RefSeq" id="WP_077832718.1">
    <property type="nucleotide sequence ID" value="NZ_CP096983.1"/>
</dbReference>
<dbReference type="SUPFAM" id="SSF81799">
    <property type="entry name" value="Putative methyltransferase TM0872, insert domain"/>
    <property type="match status" value="1"/>
</dbReference>
<feature type="binding site" evidence="7">
    <location>
        <position position="107"/>
    </location>
    <ligand>
        <name>S-adenosyl-L-methionine</name>
        <dbReference type="ChEBI" id="CHEBI:59789"/>
    </ligand>
</feature>
<feature type="binding site" evidence="7">
    <location>
        <position position="100"/>
    </location>
    <ligand>
        <name>S-adenosyl-L-methionine</name>
        <dbReference type="ChEBI" id="CHEBI:59789"/>
    </ligand>
</feature>
<dbReference type="EC" id="2.1.1.199" evidence="7"/>
<keyword evidence="5 7" id="KW-0808">Transferase</keyword>
<gene>
    <name evidence="7 8" type="primary">rsmH</name>
    <name evidence="8" type="ORF">CROST_021130</name>
</gene>
<dbReference type="GO" id="GO:0005737">
    <property type="term" value="C:cytoplasm"/>
    <property type="evidence" value="ECO:0007669"/>
    <property type="project" value="UniProtKB-SubCell"/>
</dbReference>
<dbReference type="Gene3D" id="1.10.150.170">
    <property type="entry name" value="Putative methyltransferase TM0872, insert domain"/>
    <property type="match status" value="1"/>
</dbReference>
<dbReference type="AlphaFoldDB" id="A0A1S8L040"/>
<dbReference type="SUPFAM" id="SSF53335">
    <property type="entry name" value="S-adenosyl-L-methionine-dependent methyltransferases"/>
    <property type="match status" value="1"/>
</dbReference>
<evidence type="ECO:0000313" key="8">
    <source>
        <dbReference type="EMBL" id="URZ11396.1"/>
    </source>
</evidence>
<dbReference type="PIRSF" id="PIRSF004486">
    <property type="entry name" value="MraW"/>
    <property type="match status" value="1"/>
</dbReference>
<evidence type="ECO:0000256" key="3">
    <source>
        <dbReference type="ARBA" id="ARBA00022552"/>
    </source>
</evidence>
<feature type="binding site" evidence="7">
    <location>
        <begin position="33"/>
        <end position="35"/>
    </location>
    <ligand>
        <name>S-adenosyl-L-methionine</name>
        <dbReference type="ChEBI" id="CHEBI:59789"/>
    </ligand>
</feature>
<proteinExistence type="inferred from homology"/>
<evidence type="ECO:0000256" key="7">
    <source>
        <dbReference type="HAMAP-Rule" id="MF_01007"/>
    </source>
</evidence>
<feature type="binding site" evidence="7">
    <location>
        <position position="79"/>
    </location>
    <ligand>
        <name>S-adenosyl-L-methionine</name>
        <dbReference type="ChEBI" id="CHEBI:59789"/>
    </ligand>
</feature>
<protein>
    <recommendedName>
        <fullName evidence="7">Ribosomal RNA small subunit methyltransferase H</fullName>
        <ecNumber evidence="7">2.1.1.199</ecNumber>
    </recommendedName>
    <alternativeName>
        <fullName evidence="7">16S rRNA m(4)C1402 methyltransferase</fullName>
    </alternativeName>
    <alternativeName>
        <fullName evidence="7">rRNA (cytosine-N(4)-)-methyltransferase RsmH</fullName>
    </alternativeName>
</protein>
<comment type="function">
    <text evidence="7">Specifically methylates the N4 position of cytidine in position 1402 (C1402) of 16S rRNA.</text>
</comment>
<dbReference type="PANTHER" id="PTHR11265">
    <property type="entry name" value="S-ADENOSYL-METHYLTRANSFERASE MRAW"/>
    <property type="match status" value="1"/>
</dbReference>
<dbReference type="PANTHER" id="PTHR11265:SF0">
    <property type="entry name" value="12S RRNA N4-METHYLCYTIDINE METHYLTRANSFERASE"/>
    <property type="match status" value="1"/>
</dbReference>
<dbReference type="Pfam" id="PF01795">
    <property type="entry name" value="Methyltransf_5"/>
    <property type="match status" value="1"/>
</dbReference>
<evidence type="ECO:0000256" key="4">
    <source>
        <dbReference type="ARBA" id="ARBA00022603"/>
    </source>
</evidence>
<dbReference type="InterPro" id="IPR002903">
    <property type="entry name" value="RsmH"/>
</dbReference>
<keyword evidence="9" id="KW-1185">Reference proteome</keyword>
<keyword evidence="2 7" id="KW-0963">Cytoplasm</keyword>
<comment type="subcellular location">
    <subcellularLocation>
        <location evidence="7">Cytoplasm</location>
    </subcellularLocation>
</comment>